<comment type="similarity">
    <text evidence="1">Belongs to the protein kinase superfamily. CMGC Ser/Thr protein kinase family. MNB/DYRK subfamily.</text>
</comment>
<dbReference type="SMART" id="SM00220">
    <property type="entry name" value="S_TKc"/>
    <property type="match status" value="1"/>
</dbReference>
<dbReference type="Proteomes" id="UP000688137">
    <property type="component" value="Unassembled WGS sequence"/>
</dbReference>
<keyword evidence="10" id="KW-1185">Reference proteome</keyword>
<dbReference type="AlphaFoldDB" id="A0A8S1LBR8"/>
<name>A0A8S1LBR8_PARPR</name>
<evidence type="ECO:0000256" key="4">
    <source>
        <dbReference type="ARBA" id="ARBA00022741"/>
    </source>
</evidence>
<protein>
    <recommendedName>
        <fullName evidence="8">Protein kinase domain-containing protein</fullName>
    </recommendedName>
</protein>
<proteinExistence type="inferred from homology"/>
<evidence type="ECO:0000313" key="10">
    <source>
        <dbReference type="Proteomes" id="UP000688137"/>
    </source>
</evidence>
<sequence>MKYSNPKKLSIHLDFATFKAEFQNSLPSSTKKISTQPNSPNGIAKNIKTQQPLILVQNSLSSQNLLSQQQKKSTDFESTFSKFPLLVDQFVKLYNLSKSETGELTGLKQVYYYKPQKISSEGPNGDYLAHPKDHVRYQYEIIQQIGSGSFGHVFEVIDHKTKNTVALKIIRNQDNLKKQAQVETNILLAIQAKDPMNIQSIVKLQDHFTFRGHQCLVFEKLDCTLFEMLKYQLFRGFDYETLKKIAYQIVKGLIFLRQCNIVHCDLKPENIMISDMQQKIIKIVDFGTGCFEGNQFYTYIQSRYYRAPEVFFGLKYGYEIDMWSLACVIAELHTGKPLFPGENEVDQFNLIMEVIGIPKVEFALKCPRKKMFFDDQGHPKKTIKQYRKPKSINLYELLKTTEEDLVDFIQKCLVWEPELRMKANEAIQHPWIKGQALQEKNKVISFRNFKENQINKITQQQFKESFDKKIMGTIEKTKALIAHNKNNSQPTILNSARNQELSSFRQRQQMVQSIHQILRQTNTKKSSFIRKPSIE</sequence>
<dbReference type="FunFam" id="1.10.510.10:FF:000624">
    <property type="entry name" value="Mitogen-activated protein kinase"/>
    <property type="match status" value="1"/>
</dbReference>
<dbReference type="GO" id="GO:0005524">
    <property type="term" value="F:ATP binding"/>
    <property type="evidence" value="ECO:0007669"/>
    <property type="project" value="UniProtKB-UniRule"/>
</dbReference>
<dbReference type="PROSITE" id="PS00108">
    <property type="entry name" value="PROTEIN_KINASE_ST"/>
    <property type="match status" value="1"/>
</dbReference>
<dbReference type="GO" id="GO:0005856">
    <property type="term" value="C:cytoskeleton"/>
    <property type="evidence" value="ECO:0007669"/>
    <property type="project" value="TreeGrafter"/>
</dbReference>
<reference evidence="9" key="1">
    <citation type="submission" date="2021-01" db="EMBL/GenBank/DDBJ databases">
        <authorList>
            <consortium name="Genoscope - CEA"/>
            <person name="William W."/>
        </authorList>
    </citation>
    <scope>NUCLEOTIDE SEQUENCE</scope>
</reference>
<evidence type="ECO:0000256" key="7">
    <source>
        <dbReference type="PROSITE-ProRule" id="PRU10141"/>
    </source>
</evidence>
<keyword evidence="3" id="KW-0808">Transferase</keyword>
<evidence type="ECO:0000256" key="2">
    <source>
        <dbReference type="ARBA" id="ARBA00022527"/>
    </source>
</evidence>
<dbReference type="InterPro" id="IPR050494">
    <property type="entry name" value="Ser_Thr_dual-spec_kinase"/>
</dbReference>
<comment type="caution">
    <text evidence="9">The sequence shown here is derived from an EMBL/GenBank/DDBJ whole genome shotgun (WGS) entry which is preliminary data.</text>
</comment>
<dbReference type="PANTHER" id="PTHR24058:SF22">
    <property type="entry name" value="DUAL SPECIFICITY TYROSINE-PHOSPHORYLATION-REGULATED KINASE 4"/>
    <property type="match status" value="1"/>
</dbReference>
<dbReference type="InterPro" id="IPR000719">
    <property type="entry name" value="Prot_kinase_dom"/>
</dbReference>
<dbReference type="InterPro" id="IPR008271">
    <property type="entry name" value="Ser/Thr_kinase_AS"/>
</dbReference>
<dbReference type="EMBL" id="CAJJDM010000035">
    <property type="protein sequence ID" value="CAD8064479.1"/>
    <property type="molecule type" value="Genomic_DNA"/>
</dbReference>
<dbReference type="Pfam" id="PF00069">
    <property type="entry name" value="Pkinase"/>
    <property type="match status" value="1"/>
</dbReference>
<feature type="domain" description="Protein kinase" evidence="8">
    <location>
        <begin position="139"/>
        <end position="432"/>
    </location>
</feature>
<dbReference type="GO" id="GO:0005737">
    <property type="term" value="C:cytoplasm"/>
    <property type="evidence" value="ECO:0007669"/>
    <property type="project" value="TreeGrafter"/>
</dbReference>
<keyword evidence="5" id="KW-0418">Kinase</keyword>
<evidence type="ECO:0000256" key="1">
    <source>
        <dbReference type="ARBA" id="ARBA00008867"/>
    </source>
</evidence>
<feature type="binding site" evidence="7">
    <location>
        <position position="168"/>
    </location>
    <ligand>
        <name>ATP</name>
        <dbReference type="ChEBI" id="CHEBI:30616"/>
    </ligand>
</feature>
<gene>
    <name evidence="9" type="ORF">PPRIM_AZ9-3.1.T0360147</name>
</gene>
<dbReference type="OMA" id="LRQCNIV"/>
<dbReference type="GO" id="GO:0004674">
    <property type="term" value="F:protein serine/threonine kinase activity"/>
    <property type="evidence" value="ECO:0007669"/>
    <property type="project" value="UniProtKB-KW"/>
</dbReference>
<evidence type="ECO:0000256" key="5">
    <source>
        <dbReference type="ARBA" id="ARBA00022777"/>
    </source>
</evidence>
<dbReference type="InterPro" id="IPR017441">
    <property type="entry name" value="Protein_kinase_ATP_BS"/>
</dbReference>
<dbReference type="PROSITE" id="PS50011">
    <property type="entry name" value="PROTEIN_KINASE_DOM"/>
    <property type="match status" value="1"/>
</dbReference>
<evidence type="ECO:0000256" key="6">
    <source>
        <dbReference type="ARBA" id="ARBA00022840"/>
    </source>
</evidence>
<organism evidence="9 10">
    <name type="scientific">Paramecium primaurelia</name>
    <dbReference type="NCBI Taxonomy" id="5886"/>
    <lineage>
        <taxon>Eukaryota</taxon>
        <taxon>Sar</taxon>
        <taxon>Alveolata</taxon>
        <taxon>Ciliophora</taxon>
        <taxon>Intramacronucleata</taxon>
        <taxon>Oligohymenophorea</taxon>
        <taxon>Peniculida</taxon>
        <taxon>Parameciidae</taxon>
        <taxon>Paramecium</taxon>
    </lineage>
</organism>
<dbReference type="PROSITE" id="PS00107">
    <property type="entry name" value="PROTEIN_KINASE_ATP"/>
    <property type="match status" value="1"/>
</dbReference>
<accession>A0A8S1LBR8</accession>
<dbReference type="CDD" id="cd14210">
    <property type="entry name" value="PKc_DYRK"/>
    <property type="match status" value="1"/>
</dbReference>
<keyword evidence="4 7" id="KW-0547">Nucleotide-binding</keyword>
<keyword evidence="6 7" id="KW-0067">ATP-binding</keyword>
<dbReference type="PANTHER" id="PTHR24058">
    <property type="entry name" value="DUAL SPECIFICITY PROTEIN KINASE"/>
    <property type="match status" value="1"/>
</dbReference>
<evidence type="ECO:0000256" key="3">
    <source>
        <dbReference type="ARBA" id="ARBA00022679"/>
    </source>
</evidence>
<evidence type="ECO:0000259" key="8">
    <source>
        <dbReference type="PROSITE" id="PS50011"/>
    </source>
</evidence>
<keyword evidence="2" id="KW-0723">Serine/threonine-protein kinase</keyword>
<evidence type="ECO:0000313" key="9">
    <source>
        <dbReference type="EMBL" id="CAD8064479.1"/>
    </source>
</evidence>